<comment type="caution">
    <text evidence="2">The sequence shown here is derived from an EMBL/GenBank/DDBJ whole genome shotgun (WGS) entry which is preliminary data.</text>
</comment>
<proteinExistence type="predicted"/>
<name>A0A8J2K0B1_9HEXA</name>
<dbReference type="EMBL" id="CAJVCH010185476">
    <property type="protein sequence ID" value="CAG7729867.1"/>
    <property type="molecule type" value="Genomic_DNA"/>
</dbReference>
<organism evidence="2 3">
    <name type="scientific">Allacma fusca</name>
    <dbReference type="NCBI Taxonomy" id="39272"/>
    <lineage>
        <taxon>Eukaryota</taxon>
        <taxon>Metazoa</taxon>
        <taxon>Ecdysozoa</taxon>
        <taxon>Arthropoda</taxon>
        <taxon>Hexapoda</taxon>
        <taxon>Collembola</taxon>
        <taxon>Symphypleona</taxon>
        <taxon>Sminthuridae</taxon>
        <taxon>Allacma</taxon>
    </lineage>
</organism>
<dbReference type="Proteomes" id="UP000708208">
    <property type="component" value="Unassembled WGS sequence"/>
</dbReference>
<dbReference type="AlphaFoldDB" id="A0A8J2K0B1"/>
<evidence type="ECO:0000313" key="2">
    <source>
        <dbReference type="EMBL" id="CAG7729867.1"/>
    </source>
</evidence>
<feature type="region of interest" description="Disordered" evidence="1">
    <location>
        <begin position="188"/>
        <end position="224"/>
    </location>
</feature>
<accession>A0A8J2K0B1</accession>
<feature type="region of interest" description="Disordered" evidence="1">
    <location>
        <begin position="280"/>
        <end position="319"/>
    </location>
</feature>
<protein>
    <submittedName>
        <fullName evidence="2">Uncharacterized protein</fullName>
    </submittedName>
</protein>
<dbReference type="OrthoDB" id="10023262at2759"/>
<feature type="compositionally biased region" description="Low complexity" evidence="1">
    <location>
        <begin position="283"/>
        <end position="296"/>
    </location>
</feature>
<keyword evidence="3" id="KW-1185">Reference proteome</keyword>
<reference evidence="2" key="1">
    <citation type="submission" date="2021-06" db="EMBL/GenBank/DDBJ databases">
        <authorList>
            <person name="Hodson N. C."/>
            <person name="Mongue J. A."/>
            <person name="Jaron S. K."/>
        </authorList>
    </citation>
    <scope>NUCLEOTIDE SEQUENCE</scope>
</reference>
<sequence>MDISSSPASVSRFLASSSVGHENSPSRWPKCTKTYNSRWETDPLLKTWIARHPGDKGKVVCRFCQSVIRAHKNDLLEHTRTLKHQRNFMAHATPEEYNQFVMELNELRKDAQLMTKKKVVVKNNVANWTSKMPCDDVALSLAPPGDGRDSDSTSYAGNKMWPSPDNNDSYMSADSPSDLVSVILEEQAPTSPQGSHHSNESIASVPPTLTPNSSSPLQPPTKSDVKLISGQLPFTCQDVINAIQENYFSLSDLVSLAKASLGQIEHSVVGTHNQLPDTNTTASVFSSLPPKFPKSSGKSKGRRKRSDGGDGVDIDGSCVSAGGASVFRLEPL</sequence>
<evidence type="ECO:0000256" key="1">
    <source>
        <dbReference type="SAM" id="MobiDB-lite"/>
    </source>
</evidence>
<feature type="compositionally biased region" description="Polar residues" evidence="1">
    <location>
        <begin position="188"/>
        <end position="202"/>
    </location>
</feature>
<feature type="region of interest" description="Disordered" evidence="1">
    <location>
        <begin position="139"/>
        <end position="175"/>
    </location>
</feature>
<feature type="compositionally biased region" description="Polar residues" evidence="1">
    <location>
        <begin position="164"/>
        <end position="175"/>
    </location>
</feature>
<evidence type="ECO:0000313" key="3">
    <source>
        <dbReference type="Proteomes" id="UP000708208"/>
    </source>
</evidence>
<feature type="compositionally biased region" description="Low complexity" evidence="1">
    <location>
        <begin position="206"/>
        <end position="216"/>
    </location>
</feature>
<gene>
    <name evidence="2" type="ORF">AFUS01_LOCUS18557</name>
</gene>